<dbReference type="AlphaFoldDB" id="A0A368P9X5"/>
<dbReference type="EMBL" id="QPIG01000001">
    <property type="protein sequence ID" value="RCU58735.1"/>
    <property type="molecule type" value="Genomic_DNA"/>
</dbReference>
<dbReference type="Proteomes" id="UP000252249">
    <property type="component" value="Unassembled WGS sequence"/>
</dbReference>
<keyword evidence="2" id="KW-0812">Transmembrane</keyword>
<reference evidence="7 8" key="1">
    <citation type="submission" date="2018-07" db="EMBL/GenBank/DDBJ databases">
        <title>Oceanihabitans testaceum sp. nov., isolated from marine sediment.</title>
        <authorList>
            <person name="Li C.-M."/>
        </authorList>
    </citation>
    <scope>NUCLEOTIDE SEQUENCE [LARGE SCALE GENOMIC DNA]</scope>
    <source>
        <strain evidence="7 8">S9-10</strain>
    </source>
</reference>
<comment type="caution">
    <text evidence="7">The sequence shown here is derived from an EMBL/GenBank/DDBJ whole genome shotgun (WGS) entry which is preliminary data.</text>
</comment>
<dbReference type="PROSITE" id="PS51257">
    <property type="entry name" value="PROKAR_LIPOPROTEIN"/>
    <property type="match status" value="1"/>
</dbReference>
<dbReference type="Gene3D" id="3.10.20.310">
    <property type="entry name" value="membrane protein fhac"/>
    <property type="match status" value="1"/>
</dbReference>
<evidence type="ECO:0000256" key="1">
    <source>
        <dbReference type="ARBA" id="ARBA00004370"/>
    </source>
</evidence>
<dbReference type="InterPro" id="IPR039910">
    <property type="entry name" value="D15-like"/>
</dbReference>
<sequence>MKLHPFKIVFLVFIAVFISSCNTIKRVGKTEHLLVNNTITVNDKKNNTERINNLISQKPNRKILKVLPLKLHIYNLARPNIDSIVNEQINRNPKRKARMERFLSKKQLDKYIEAKVRFNAWLKKTGEAPVIINDAKTEKSLRHLEAFYINNGWFNAEATAKIDTLENQRATINYTVKTGKPYFVDTLTTSIASPVLDSLYKLSEKNSFIKKEQYKTTTFEQEKDRLTDYFRNSGVYHFSQDYVFFEMDSIANDHKVKVDLQINNRVVRKLDSNYQIPFTTYKVKDVNIFTTSSYENRNKTISDTLSYKNYNLFSIGKMRFNPKALTDAIFITPNNTFRDINRTRTYRHISNLKTFKYPDIEYIENNDSTLTANIYLTPLKKFNLSFRAEVSQSNIQTVGFSLNPSLLMRNVFRGAETLELSAIGSIGSSKDAANDRDHFFDINEIGANLRLTIPRLLSPFNTERIIPKHMLPSTRITLSTTSQTNIGLDKQTLSGVFNYKWLPNKTATHRYDVFNLQYVRNLNIANYFQVYETSFNNLNNIAQGLNYTADGSDLSIPTQTNLFINDVLNGNTTLTPDDPDFKSVSAINERKNRLTENNLIIASNYSYTKDKRENLFDETFSIFRFKLELAGNIFSAAANTLGLEKNNNDQYELFNVAFSQYVKTEFDYIRHWDLGKKNVLAARGFIGIAIPYGNSKNIPFSKSFFAGGTNDNRAWTAYNLGPGSSKTNNEFNEANLKIAFNFESRFNIFGDVNGALFVDVGNIWNVLDDVEDPKATFNNLSSLKDIAIGTGFGIRYDFGFAVARLDLGFKTYNPALEGNRWLKNYSLSKAVYNIGINYPF</sequence>
<name>A0A368P9X5_9FLAO</name>
<keyword evidence="3" id="KW-0732">Signal</keyword>
<accession>A0A368P9X5</accession>
<dbReference type="InterPro" id="IPR000184">
    <property type="entry name" value="Bac_surfAg_D15"/>
</dbReference>
<comment type="subcellular location">
    <subcellularLocation>
        <location evidence="1">Membrane</location>
    </subcellularLocation>
</comment>
<evidence type="ECO:0000259" key="6">
    <source>
        <dbReference type="Pfam" id="PF01103"/>
    </source>
</evidence>
<keyword evidence="5" id="KW-0998">Cell outer membrane</keyword>
<dbReference type="PANTHER" id="PTHR12815">
    <property type="entry name" value="SORTING AND ASSEMBLY MACHINERY SAMM50 PROTEIN FAMILY MEMBER"/>
    <property type="match status" value="1"/>
</dbReference>
<evidence type="ECO:0000313" key="7">
    <source>
        <dbReference type="EMBL" id="RCU58735.1"/>
    </source>
</evidence>
<keyword evidence="4" id="KW-0472">Membrane</keyword>
<protein>
    <submittedName>
        <fullName evidence="7">Outer membrane protein assembly factor</fullName>
    </submittedName>
</protein>
<evidence type="ECO:0000313" key="8">
    <source>
        <dbReference type="Proteomes" id="UP000252249"/>
    </source>
</evidence>
<dbReference type="OrthoDB" id="9814535at2"/>
<evidence type="ECO:0000256" key="5">
    <source>
        <dbReference type="ARBA" id="ARBA00023237"/>
    </source>
</evidence>
<proteinExistence type="predicted"/>
<evidence type="ECO:0000256" key="3">
    <source>
        <dbReference type="ARBA" id="ARBA00022729"/>
    </source>
</evidence>
<dbReference type="Pfam" id="PF01103">
    <property type="entry name" value="Omp85"/>
    <property type="match status" value="1"/>
</dbReference>
<dbReference type="GO" id="GO:0019867">
    <property type="term" value="C:outer membrane"/>
    <property type="evidence" value="ECO:0007669"/>
    <property type="project" value="InterPro"/>
</dbReference>
<evidence type="ECO:0000256" key="2">
    <source>
        <dbReference type="ARBA" id="ARBA00022692"/>
    </source>
</evidence>
<dbReference type="RefSeq" id="WP_072349910.1">
    <property type="nucleotide sequence ID" value="NZ_JAWVXR010000003.1"/>
</dbReference>
<keyword evidence="8" id="KW-1185">Reference proteome</keyword>
<evidence type="ECO:0000256" key="4">
    <source>
        <dbReference type="ARBA" id="ARBA00023136"/>
    </source>
</evidence>
<dbReference type="Gene3D" id="2.40.160.50">
    <property type="entry name" value="membrane protein fhac: a member of the omp85/tpsb transporter family"/>
    <property type="match status" value="1"/>
</dbReference>
<feature type="domain" description="Bacterial surface antigen (D15)" evidence="6">
    <location>
        <begin position="497"/>
        <end position="813"/>
    </location>
</feature>
<gene>
    <name evidence="7" type="ORF">DU428_05030</name>
</gene>
<organism evidence="7 8">
    <name type="scientific">Oceanihabitans sediminis</name>
    <dbReference type="NCBI Taxonomy" id="1812012"/>
    <lineage>
        <taxon>Bacteria</taxon>
        <taxon>Pseudomonadati</taxon>
        <taxon>Bacteroidota</taxon>
        <taxon>Flavobacteriia</taxon>
        <taxon>Flavobacteriales</taxon>
        <taxon>Flavobacteriaceae</taxon>
        <taxon>Oceanihabitans</taxon>
    </lineage>
</organism>
<dbReference type="PANTHER" id="PTHR12815:SF47">
    <property type="entry name" value="TRANSLOCATION AND ASSEMBLY MODULE SUBUNIT TAMA"/>
    <property type="match status" value="1"/>
</dbReference>